<dbReference type="Proteomes" id="UP000008315">
    <property type="component" value="Chromosome"/>
</dbReference>
<dbReference type="NCBIfam" id="TIGR00296">
    <property type="entry name" value="TIGR00296 family protein"/>
    <property type="match status" value="1"/>
</dbReference>
<evidence type="ECO:0000313" key="3">
    <source>
        <dbReference type="Proteomes" id="UP000008315"/>
    </source>
</evidence>
<dbReference type="InterPro" id="IPR027485">
    <property type="entry name" value="AMMECR1_N"/>
</dbReference>
<dbReference type="PROSITE" id="PS51112">
    <property type="entry name" value="AMMECR1"/>
    <property type="match status" value="1"/>
</dbReference>
<keyword evidence="3" id="KW-1185">Reference proteome</keyword>
<dbReference type="PANTHER" id="PTHR13016">
    <property type="entry name" value="AMMECR1 HOMOLOG"/>
    <property type="match status" value="1"/>
</dbReference>
<feature type="domain" description="AMMECR1" evidence="1">
    <location>
        <begin position="9"/>
        <end position="188"/>
    </location>
</feature>
<dbReference type="HOGENOM" id="CLU_095686_0_0_6"/>
<dbReference type="AlphaFoldDB" id="G4SXE5"/>
<evidence type="ECO:0000313" key="2">
    <source>
        <dbReference type="EMBL" id="CCE25309.1"/>
    </source>
</evidence>
<dbReference type="STRING" id="1091494.MEALZ_3651"/>
<dbReference type="EMBL" id="FO082060">
    <property type="protein sequence ID" value="CCE25309.1"/>
    <property type="molecule type" value="Genomic_DNA"/>
</dbReference>
<name>G4SXE5_META2</name>
<dbReference type="InterPro" id="IPR023473">
    <property type="entry name" value="AMMECR1"/>
</dbReference>
<dbReference type="SUPFAM" id="SSF143447">
    <property type="entry name" value="AMMECR1-like"/>
    <property type="match status" value="1"/>
</dbReference>
<proteinExistence type="predicted"/>
<protein>
    <submittedName>
        <fullName evidence="2">AMMECR1 domain protein</fullName>
    </submittedName>
</protein>
<dbReference type="Pfam" id="PF01871">
    <property type="entry name" value="AMMECR1"/>
    <property type="match status" value="1"/>
</dbReference>
<dbReference type="InterPro" id="IPR002733">
    <property type="entry name" value="AMMECR1_domain"/>
</dbReference>
<dbReference type="NCBIfam" id="TIGR04335">
    <property type="entry name" value="AmmeMemoSam_A"/>
    <property type="match status" value="1"/>
</dbReference>
<organism evidence="2 3">
    <name type="scientific">Methylotuvimicrobium alcaliphilum (strain DSM 19304 / NCIMB 14124 / VKM B-2133 / 20Z)</name>
    <name type="common">Methylomicrobium alcaliphilum</name>
    <dbReference type="NCBI Taxonomy" id="1091494"/>
    <lineage>
        <taxon>Bacteria</taxon>
        <taxon>Pseudomonadati</taxon>
        <taxon>Pseudomonadota</taxon>
        <taxon>Gammaproteobacteria</taxon>
        <taxon>Methylococcales</taxon>
        <taxon>Methylococcaceae</taxon>
        <taxon>Methylotuvimicrobium</taxon>
    </lineage>
</organism>
<accession>G4SXE5</accession>
<dbReference type="InterPro" id="IPR027623">
    <property type="entry name" value="AmmeMemoSam_A"/>
</dbReference>
<dbReference type="PATRIC" id="fig|271065.3.peg.3770"/>
<dbReference type="KEGG" id="mah:MEALZ_3651"/>
<dbReference type="Gene3D" id="3.30.700.20">
    <property type="entry name" value="Hypothetical protein ph0010, domain 1"/>
    <property type="match status" value="1"/>
</dbReference>
<dbReference type="Gene3D" id="3.30.1490.150">
    <property type="entry name" value="Hypothetical protein ph0010, domain 2"/>
    <property type="match status" value="1"/>
</dbReference>
<evidence type="ECO:0000259" key="1">
    <source>
        <dbReference type="PROSITE" id="PS51112"/>
    </source>
</evidence>
<reference evidence="3" key="1">
    <citation type="journal article" date="2012" name="J. Bacteriol.">
        <title>Genome sequence of the haloalkaliphilic methanotrophic bacterium Methylomicrobium alcaliphilum 20Z.</title>
        <authorList>
            <person name="Vuilleumier S."/>
            <person name="Khmelenina V.N."/>
            <person name="Bringel F."/>
            <person name="Reshetnikov A.S."/>
            <person name="Lajus A."/>
            <person name="Mangenot S."/>
            <person name="Rouy Z."/>
            <person name="Op den Camp H.J."/>
            <person name="Jetten M.S."/>
            <person name="Dispirito A.A."/>
            <person name="Dunfield P."/>
            <person name="Klotz M.G."/>
            <person name="Semrau J.D."/>
            <person name="Stein L.Y."/>
            <person name="Barbe V."/>
            <person name="Medigue C."/>
            <person name="Trotsenko Y.A."/>
            <person name="Kalyuzhnaya M.G."/>
        </authorList>
    </citation>
    <scope>NUCLEOTIDE SEQUENCE [LARGE SCALE GENOMIC DNA]</scope>
    <source>
        <strain evidence="3">DSM 19304 / NCIMB 14124 / VKM B-2133 / 20Z</strain>
    </source>
</reference>
<dbReference type="InterPro" id="IPR036071">
    <property type="entry name" value="AMMECR1_dom_sf"/>
</dbReference>
<dbReference type="PANTHER" id="PTHR13016:SF0">
    <property type="entry name" value="AMME SYNDROME CANDIDATE GENE 1 PROTEIN"/>
    <property type="match status" value="1"/>
</dbReference>
<sequence length="188" mass="20995">MAPMSLTEQDRRRLLDLAKSSIAHGLKSGKALKIDLSDYPPELTVPRATFVTLQKQGQLCGCIGMLEAVRPMAEDVSENAFSAAFKDYRFPPLEADELDALDIHISILNPAEPIAFTSEQDLIDQLRPGIDGLILEEGLKRGTFLPSVWESLPDPRQFLQHLKQKAGLPPYYWSDSIKVSRYTAEIID</sequence>
<gene>
    <name evidence="2" type="ordered locus">MEALZ_3651</name>
</gene>